<dbReference type="AlphaFoldDB" id="A0A8E2A4Q0"/>
<gene>
    <name evidence="2" type="ORF">F5613_000941</name>
</gene>
<accession>A0A8E2A4Q0</accession>
<organism evidence="2 3">
    <name type="scientific">Macellibacteroides fermentans</name>
    <dbReference type="NCBI Taxonomy" id="879969"/>
    <lineage>
        <taxon>Bacteria</taxon>
        <taxon>Pseudomonadati</taxon>
        <taxon>Bacteroidota</taxon>
        <taxon>Bacteroidia</taxon>
        <taxon>Bacteroidales</taxon>
        <taxon>Porphyromonadaceae</taxon>
        <taxon>Macellibacteroides</taxon>
    </lineage>
</organism>
<evidence type="ECO:0000313" key="2">
    <source>
        <dbReference type="EMBL" id="NYI48896.1"/>
    </source>
</evidence>
<keyword evidence="3" id="KW-1185">Reference proteome</keyword>
<comment type="caution">
    <text evidence="2">The sequence shown here is derived from an EMBL/GenBank/DDBJ whole genome shotgun (WGS) entry which is preliminary data.</text>
</comment>
<feature type="transmembrane region" description="Helical" evidence="1">
    <location>
        <begin position="59"/>
        <end position="81"/>
    </location>
</feature>
<evidence type="ECO:0000256" key="1">
    <source>
        <dbReference type="SAM" id="Phobius"/>
    </source>
</evidence>
<keyword evidence="1" id="KW-0472">Membrane</keyword>
<dbReference type="Proteomes" id="UP000574332">
    <property type="component" value="Unassembled WGS sequence"/>
</dbReference>
<keyword evidence="1" id="KW-0812">Transmembrane</keyword>
<evidence type="ECO:0000313" key="3">
    <source>
        <dbReference type="Proteomes" id="UP000574332"/>
    </source>
</evidence>
<reference evidence="2 3" key="1">
    <citation type="submission" date="2020-07" db="EMBL/GenBank/DDBJ databases">
        <title>Genomic Encyclopedia of Type Strains, Phase IV (KMG-IV): sequencing the most valuable type-strain genomes for metagenomic binning, comparative biology and taxonomic classification.</title>
        <authorList>
            <person name="Goeker M."/>
        </authorList>
    </citation>
    <scope>NUCLEOTIDE SEQUENCE [LARGE SCALE GENOMIC DNA]</scope>
    <source>
        <strain evidence="2 3">DSM 23697</strain>
    </source>
</reference>
<keyword evidence="1" id="KW-1133">Transmembrane helix</keyword>
<dbReference type="EMBL" id="JACCCY010000001">
    <property type="protein sequence ID" value="NYI48896.1"/>
    <property type="molecule type" value="Genomic_DNA"/>
</dbReference>
<dbReference type="RefSeq" id="WP_179398849.1">
    <property type="nucleotide sequence ID" value="NZ_JACCCY010000001.1"/>
</dbReference>
<protein>
    <submittedName>
        <fullName evidence="2">Uncharacterized protein</fullName>
    </submittedName>
</protein>
<sequence length="119" mass="13138">MVGFEEELTKETNDLAAILNDSKIKYALKGLNLLINIKSPTALAAVSSMINQGMNLINISLPLNILGVAAIAGIQLSVNYVEKRNENRERLRKGSFSYIYDAQRCGILRNFATISPNRP</sequence>
<name>A0A8E2A4Q0_9PORP</name>
<proteinExistence type="predicted"/>